<sequence>FRSVLRTQLTTTRRCEVRAAFAEICLETECVCRNRTEICFRPDRRRIFGNLYFTLYHTLLLHFEQKTMTNHANSEEFIRNFIEIYYRHPALWKIKSRSYSDRKLKEAGYNELIELYKTVDSSANAETVKKKINNLRSAFRKEHKKVKRSTSSNVYKPTLWYYDLLMFTVGQREAREEQSDEDSDFGDGINTQIEEDVVAEAVYSPTEFTLTLPTTPSSRPASRISEAPIVNRVKKQKVDTKNKEDMLYKIITKLDNEEDEFDVTGKHIGNKLRHLSRDQRIHAEKIIMDVLYEAELGTLNRGSKLQVNQERINLA</sequence>
<dbReference type="SMART" id="SM00595">
    <property type="entry name" value="MADF"/>
    <property type="match status" value="1"/>
</dbReference>
<organism evidence="2 3">
    <name type="scientific">Callosobruchus maculatus</name>
    <name type="common">Southern cowpea weevil</name>
    <name type="synonym">Pulse bruchid</name>
    <dbReference type="NCBI Taxonomy" id="64391"/>
    <lineage>
        <taxon>Eukaryota</taxon>
        <taxon>Metazoa</taxon>
        <taxon>Ecdysozoa</taxon>
        <taxon>Arthropoda</taxon>
        <taxon>Hexapoda</taxon>
        <taxon>Insecta</taxon>
        <taxon>Pterygota</taxon>
        <taxon>Neoptera</taxon>
        <taxon>Endopterygota</taxon>
        <taxon>Coleoptera</taxon>
        <taxon>Polyphaga</taxon>
        <taxon>Cucujiformia</taxon>
        <taxon>Chrysomeloidea</taxon>
        <taxon>Chrysomelidae</taxon>
        <taxon>Bruchinae</taxon>
        <taxon>Bruchini</taxon>
        <taxon>Callosobruchus</taxon>
    </lineage>
</organism>
<proteinExistence type="predicted"/>
<dbReference type="PROSITE" id="PS51029">
    <property type="entry name" value="MADF"/>
    <property type="match status" value="1"/>
</dbReference>
<dbReference type="PANTHER" id="PTHR21505:SF8">
    <property type="entry name" value="DPT-YFP REPRESSOR BY OVEREXPRESSION, ISOFORM D-RELATED"/>
    <property type="match status" value="1"/>
</dbReference>
<feature type="non-terminal residue" evidence="2">
    <location>
        <position position="1"/>
    </location>
</feature>
<dbReference type="InterPro" id="IPR006578">
    <property type="entry name" value="MADF-dom"/>
</dbReference>
<dbReference type="EMBL" id="CAACVG010007525">
    <property type="protein sequence ID" value="VEN45908.1"/>
    <property type="molecule type" value="Genomic_DNA"/>
</dbReference>
<dbReference type="Pfam" id="PF10545">
    <property type="entry name" value="MADF_DNA_bdg"/>
    <property type="match status" value="1"/>
</dbReference>
<evidence type="ECO:0000313" key="2">
    <source>
        <dbReference type="EMBL" id="VEN45908.1"/>
    </source>
</evidence>
<name>A0A653CDH2_CALMS</name>
<reference evidence="2 3" key="1">
    <citation type="submission" date="2019-01" db="EMBL/GenBank/DDBJ databases">
        <authorList>
            <person name="Sayadi A."/>
        </authorList>
    </citation>
    <scope>NUCLEOTIDE SEQUENCE [LARGE SCALE GENOMIC DNA]</scope>
</reference>
<gene>
    <name evidence="2" type="ORF">CALMAC_LOCUS8184</name>
</gene>
<protein>
    <recommendedName>
        <fullName evidence="1">MADF domain-containing protein</fullName>
    </recommendedName>
</protein>
<feature type="domain" description="MADF" evidence="1">
    <location>
        <begin position="80"/>
        <end position="173"/>
    </location>
</feature>
<keyword evidence="3" id="KW-1185">Reference proteome</keyword>
<evidence type="ECO:0000259" key="1">
    <source>
        <dbReference type="PROSITE" id="PS51029"/>
    </source>
</evidence>
<dbReference type="OrthoDB" id="7476629at2759"/>
<evidence type="ECO:0000313" key="3">
    <source>
        <dbReference type="Proteomes" id="UP000410492"/>
    </source>
</evidence>
<dbReference type="AlphaFoldDB" id="A0A653CDH2"/>
<accession>A0A653CDH2</accession>
<dbReference type="PANTHER" id="PTHR21505">
    <property type="entry name" value="MADF DOMAIN-CONTAINING PROTEIN-RELATED"/>
    <property type="match status" value="1"/>
</dbReference>
<dbReference type="Proteomes" id="UP000410492">
    <property type="component" value="Unassembled WGS sequence"/>
</dbReference>